<evidence type="ECO:0000313" key="1">
    <source>
        <dbReference type="EMBL" id="MDF9408521.1"/>
    </source>
</evidence>
<dbReference type="EMBL" id="JAKOAV010000015">
    <property type="protein sequence ID" value="MDF9408521.1"/>
    <property type="molecule type" value="Genomic_DNA"/>
</dbReference>
<keyword evidence="2" id="KW-1185">Reference proteome</keyword>
<dbReference type="AlphaFoldDB" id="A0A9X4H2N3"/>
<evidence type="ECO:0000313" key="2">
    <source>
        <dbReference type="Proteomes" id="UP001154312"/>
    </source>
</evidence>
<organism evidence="1 2">
    <name type="scientific">Pelotomaculum isophthalicicum JI</name>
    <dbReference type="NCBI Taxonomy" id="947010"/>
    <lineage>
        <taxon>Bacteria</taxon>
        <taxon>Bacillati</taxon>
        <taxon>Bacillota</taxon>
        <taxon>Clostridia</taxon>
        <taxon>Eubacteriales</taxon>
        <taxon>Desulfotomaculaceae</taxon>
        <taxon>Pelotomaculum</taxon>
    </lineage>
</organism>
<dbReference type="Pfam" id="PF08665">
    <property type="entry name" value="PglZ"/>
    <property type="match status" value="1"/>
</dbReference>
<gene>
    <name evidence="1" type="ORF">L7E55_09145</name>
</gene>
<reference evidence="1" key="1">
    <citation type="submission" date="2022-02" db="EMBL/GenBank/DDBJ databases">
        <authorList>
            <person name="Leng L."/>
        </authorList>
    </citation>
    <scope>NUCLEOTIDE SEQUENCE</scope>
    <source>
        <strain evidence="1">JI</strain>
    </source>
</reference>
<sequence length="331" mass="37063">MGNINKELLNKQQDLLINLLNDTNSQNCWLAIINYLLEIAPEVSPTMLHQATVKLDRLLAESAWNLWHDFIDCVTSTAEALKGWWEDNSVGGRAILILDALSLRELKPLIENARANGLDPVSVKITGAELPTETEQFAKALGMPSRASLFNNGATDSFLLGGKTTRTDVLTSPFQDCLGDVPPSPDIFIWHCWLDDLIHLYKREPEEVENAVQQELTSPGFWQLVNKMRKGRKLVIASDHGYANCKLFSNEETEQQAKDILIKYFGASRSCVADTPFPVGFMPALATTINNHHMVLGQRRWKIQGGYPHLTHGGLTVFEVLVPLIEFPEEM</sequence>
<dbReference type="RefSeq" id="WP_277443848.1">
    <property type="nucleotide sequence ID" value="NZ_JAKOAV010000015.1"/>
</dbReference>
<comment type="caution">
    <text evidence="1">The sequence shown here is derived from an EMBL/GenBank/DDBJ whole genome shotgun (WGS) entry which is preliminary data.</text>
</comment>
<evidence type="ECO:0008006" key="3">
    <source>
        <dbReference type="Google" id="ProtNLM"/>
    </source>
</evidence>
<name>A0A9X4H2N3_9FIRM</name>
<accession>A0A9X4H2N3</accession>
<protein>
    <recommendedName>
        <fullName evidence="3">PglZ domain-containing protein</fullName>
    </recommendedName>
</protein>
<proteinExistence type="predicted"/>
<dbReference type="Proteomes" id="UP001154312">
    <property type="component" value="Unassembled WGS sequence"/>
</dbReference>